<feature type="region of interest" description="Disordered" evidence="1">
    <location>
        <begin position="1"/>
        <end position="69"/>
    </location>
</feature>
<feature type="compositionally biased region" description="Acidic residues" evidence="1">
    <location>
        <begin position="11"/>
        <end position="23"/>
    </location>
</feature>
<reference evidence="2" key="2">
    <citation type="journal article" date="2024" name="Plant">
        <title>Genomic evolution and insights into agronomic trait innovations of Sesamum species.</title>
        <authorList>
            <person name="Miao H."/>
            <person name="Wang L."/>
            <person name="Qu L."/>
            <person name="Liu H."/>
            <person name="Sun Y."/>
            <person name="Le M."/>
            <person name="Wang Q."/>
            <person name="Wei S."/>
            <person name="Zheng Y."/>
            <person name="Lin W."/>
            <person name="Duan Y."/>
            <person name="Cao H."/>
            <person name="Xiong S."/>
            <person name="Wang X."/>
            <person name="Wei L."/>
            <person name="Li C."/>
            <person name="Ma Q."/>
            <person name="Ju M."/>
            <person name="Zhao R."/>
            <person name="Li G."/>
            <person name="Mu C."/>
            <person name="Tian Q."/>
            <person name="Mei H."/>
            <person name="Zhang T."/>
            <person name="Gao T."/>
            <person name="Zhang H."/>
        </authorList>
    </citation>
    <scope>NUCLEOTIDE SEQUENCE</scope>
    <source>
        <strain evidence="2">G02</strain>
    </source>
</reference>
<proteinExistence type="predicted"/>
<sequence>MKGQSSHGDDFDTVEEGEVEPSDEVDRGYRSPRSSNRKRKPGSPLDRNGLGRLGYSERDHKRHLQENHA</sequence>
<evidence type="ECO:0000313" key="2">
    <source>
        <dbReference type="EMBL" id="KAL0385548.1"/>
    </source>
</evidence>
<name>A0AAW2S1P8_SESRA</name>
<organism evidence="2">
    <name type="scientific">Sesamum radiatum</name>
    <name type="common">Black benniseed</name>
    <dbReference type="NCBI Taxonomy" id="300843"/>
    <lineage>
        <taxon>Eukaryota</taxon>
        <taxon>Viridiplantae</taxon>
        <taxon>Streptophyta</taxon>
        <taxon>Embryophyta</taxon>
        <taxon>Tracheophyta</taxon>
        <taxon>Spermatophyta</taxon>
        <taxon>Magnoliopsida</taxon>
        <taxon>eudicotyledons</taxon>
        <taxon>Gunneridae</taxon>
        <taxon>Pentapetalae</taxon>
        <taxon>asterids</taxon>
        <taxon>lamiids</taxon>
        <taxon>Lamiales</taxon>
        <taxon>Pedaliaceae</taxon>
        <taxon>Sesamum</taxon>
    </lineage>
</organism>
<feature type="compositionally biased region" description="Basic and acidic residues" evidence="1">
    <location>
        <begin position="55"/>
        <end position="69"/>
    </location>
</feature>
<dbReference type="AlphaFoldDB" id="A0AAW2S1P8"/>
<comment type="caution">
    <text evidence="2">The sequence shown here is derived from an EMBL/GenBank/DDBJ whole genome shotgun (WGS) entry which is preliminary data.</text>
</comment>
<reference evidence="2" key="1">
    <citation type="submission" date="2020-06" db="EMBL/GenBank/DDBJ databases">
        <authorList>
            <person name="Li T."/>
            <person name="Hu X."/>
            <person name="Zhang T."/>
            <person name="Song X."/>
            <person name="Zhang H."/>
            <person name="Dai N."/>
            <person name="Sheng W."/>
            <person name="Hou X."/>
            <person name="Wei L."/>
        </authorList>
    </citation>
    <scope>NUCLEOTIDE SEQUENCE</scope>
    <source>
        <strain evidence="2">G02</strain>
        <tissue evidence="2">Leaf</tissue>
    </source>
</reference>
<protein>
    <submittedName>
        <fullName evidence="2">Uncharacterized protein</fullName>
    </submittedName>
</protein>
<evidence type="ECO:0000256" key="1">
    <source>
        <dbReference type="SAM" id="MobiDB-lite"/>
    </source>
</evidence>
<accession>A0AAW2S1P8</accession>
<gene>
    <name evidence="2" type="ORF">Sradi_2949100</name>
</gene>
<dbReference type="EMBL" id="JACGWJ010000012">
    <property type="protein sequence ID" value="KAL0385548.1"/>
    <property type="molecule type" value="Genomic_DNA"/>
</dbReference>